<dbReference type="Proteomes" id="UP000230605">
    <property type="component" value="Chromosome 4"/>
</dbReference>
<evidence type="ECO:0000313" key="1">
    <source>
        <dbReference type="EMBL" id="PIA93350.1"/>
    </source>
</evidence>
<protein>
    <submittedName>
        <fullName evidence="1">Uncharacterized protein</fullName>
    </submittedName>
</protein>
<reference evidence="1 2" key="1">
    <citation type="submission" date="2015-10" db="EMBL/GenBank/DDBJ databases">
        <title>The cercosporin biosynthetic gene cluster was horizontally transferred to several fungal lineages and shown to be expanded in Cercospora beticola based on microsynteny with recipient genomes.</title>
        <authorList>
            <person name="De Jonge R."/>
            <person name="Ebert M.K."/>
            <person name="Suttle J.C."/>
            <person name="Jurick Ii W.M."/>
            <person name="Secor G.A."/>
            <person name="Thomma B.P."/>
            <person name="Van De Peer Y."/>
            <person name="Bolton M.D."/>
        </authorList>
    </citation>
    <scope>NUCLEOTIDE SEQUENCE [LARGE SCALE GENOMIC DNA]</scope>
    <source>
        <strain evidence="1 2">09-40</strain>
    </source>
</reference>
<accession>A0A2G5HLE7</accession>
<proteinExistence type="predicted"/>
<evidence type="ECO:0000313" key="2">
    <source>
        <dbReference type="Proteomes" id="UP000230605"/>
    </source>
</evidence>
<comment type="caution">
    <text evidence="1">The sequence shown here is derived from an EMBL/GenBank/DDBJ whole genome shotgun (WGS) entry which is preliminary data.</text>
</comment>
<sequence length="195" mass="21783">MLFVDQGNSVPRLSSLHIDNCLVGILHGHLVDPRLNVLVRGKLKHFFNFCRRTDHAATQLDTLADESKSTVTEFVSIRIFQMLRSCWVQTYFISGNLSSGAPTWMNSPLVRRSCKYFDNGIDGEETVQTIRSSDRACFLFQSLSSSVAMYSSAPIFSTSSLLSALREIPTTFEAPMAFANRTPKCPRPPTPIMPT</sequence>
<dbReference type="AlphaFoldDB" id="A0A2G5HLE7"/>
<name>A0A2G5HLE7_CERBT</name>
<gene>
    <name evidence="1" type="ORF">CB0940_04776</name>
</gene>
<dbReference type="EMBL" id="LKMD01000105">
    <property type="protein sequence ID" value="PIA93350.1"/>
    <property type="molecule type" value="Genomic_DNA"/>
</dbReference>
<organism evidence="1 2">
    <name type="scientific">Cercospora beticola</name>
    <name type="common">Sugarbeet leaf spot fungus</name>
    <dbReference type="NCBI Taxonomy" id="122368"/>
    <lineage>
        <taxon>Eukaryota</taxon>
        <taxon>Fungi</taxon>
        <taxon>Dikarya</taxon>
        <taxon>Ascomycota</taxon>
        <taxon>Pezizomycotina</taxon>
        <taxon>Dothideomycetes</taxon>
        <taxon>Dothideomycetidae</taxon>
        <taxon>Mycosphaerellales</taxon>
        <taxon>Mycosphaerellaceae</taxon>
        <taxon>Cercospora</taxon>
    </lineage>
</organism>